<dbReference type="AlphaFoldDB" id="A0A559JDL2"/>
<proteinExistence type="predicted"/>
<dbReference type="OrthoDB" id="1891855at2"/>
<dbReference type="InterPro" id="IPR007855">
    <property type="entry name" value="RDRP"/>
</dbReference>
<evidence type="ECO:0000259" key="2">
    <source>
        <dbReference type="Pfam" id="PF05183"/>
    </source>
</evidence>
<feature type="region of interest" description="Disordered" evidence="1">
    <location>
        <begin position="945"/>
        <end position="976"/>
    </location>
</feature>
<keyword evidence="4" id="KW-1185">Reference proteome</keyword>
<sequence>MPPIGEGRNSHDEIRQAIQCASLEEGEGRMSLPDTSLTYVLKIRSSRLRKAGWHLENYTLKEARRNEELVAIADSQTLRFIREIKGIREEDARLRASRVRQDIRSLQNGPDSRRNGAKIAKLYENLYSALFMSDYLSVIMDSVADFDRVNSASGFLVNGTKYRRLLATPGGVKKNTVVYVSEDIYPTLAAKLENGRKSDVPLVPAKYEAYKALACSASKPVPGPAGILVVKDCRVPIVSDVVHISEEGPEPTIREMKNFAMMNNNSDGYGLISPELSRRWADALGLDYMPGGFCIRNAFTKGMLYTFDYRAWSREVARSDEVVDVWGTRRSAAASELVLTESMLKLWHCYDSMEHFLGSCEREGYTFSVTKTAPNQLDNERDLNYQFIQSLDLTDGDIDELIAPTMTEIKEALGGDYRKTLLFLKGMRMDESSYEKSDFDFAKALMIDKDMVRDPYVRHHVHKLIAKRIQGAKMGEIRVKGNYSLISGDPYALCQSMFGLKVTGLLAAGQFYQRYWSDRGISQVAAFRAPMTCHSNIRVFELADTPVMRDWYKHMGTVTIFNAHDTTAQAMNGADMDGDAVFTTNNPAILRNVRRLDAIVCEQKSAPKKTIAEADLIRANKLSFGDRIGSITNRITAMYDVLAKFSSDSEEYRTMAYRILCGQNYQQNAIDRTKGIESRPMPKGWYDYRANLPEEGDNEEAAETKKHNRILVAEKKPYFMIYRYPELKKDYDNFIGGGNANCRNRFGCTVEQLTAKNERTEDEEDFLRHYRMKMPVSMESSVMNRLCRKVEEVMADVKDMPVHLKGYDYSRLKSGVGYRPVKYKQMADVLALYQAEMKDYMALKSAGMLPGDEDDRTESARRTFLEEAYRICGDANELCDIVVDLCYKTNRSKQFAWDVAGETIIGNLLKANDYRVSYPILDPEGDIVYRGEHFAMHTYHVKGADSDEFGDEREEGSGAGIGDAATREETDRDDSRVDEALFCARVEQRGSS</sequence>
<name>A0A559JDL2_9BACL</name>
<evidence type="ECO:0000256" key="1">
    <source>
        <dbReference type="SAM" id="MobiDB-lite"/>
    </source>
</evidence>
<evidence type="ECO:0000313" key="4">
    <source>
        <dbReference type="Proteomes" id="UP000316330"/>
    </source>
</evidence>
<protein>
    <recommendedName>
        <fullName evidence="2">RDRP core domain-containing protein</fullName>
    </recommendedName>
</protein>
<organism evidence="3 4">
    <name type="scientific">Cohnella terricola</name>
    <dbReference type="NCBI Taxonomy" id="1289167"/>
    <lineage>
        <taxon>Bacteria</taxon>
        <taxon>Bacillati</taxon>
        <taxon>Bacillota</taxon>
        <taxon>Bacilli</taxon>
        <taxon>Bacillales</taxon>
        <taxon>Paenibacillaceae</taxon>
        <taxon>Cohnella</taxon>
    </lineage>
</organism>
<dbReference type="GO" id="GO:0003723">
    <property type="term" value="F:RNA binding"/>
    <property type="evidence" value="ECO:0007669"/>
    <property type="project" value="UniProtKB-KW"/>
</dbReference>
<accession>A0A559JDL2</accession>
<gene>
    <name evidence="3" type="ORF">FPZ45_17100</name>
</gene>
<dbReference type="PANTHER" id="PTHR23079">
    <property type="entry name" value="RNA-DEPENDENT RNA POLYMERASE"/>
    <property type="match status" value="1"/>
</dbReference>
<dbReference type="Proteomes" id="UP000316330">
    <property type="component" value="Unassembled WGS sequence"/>
</dbReference>
<dbReference type="InterPro" id="IPR057596">
    <property type="entry name" value="RDRP_core"/>
</dbReference>
<dbReference type="EMBL" id="VNJJ01000010">
    <property type="protein sequence ID" value="TVX97962.1"/>
    <property type="molecule type" value="Genomic_DNA"/>
</dbReference>
<evidence type="ECO:0000313" key="3">
    <source>
        <dbReference type="EMBL" id="TVX97962.1"/>
    </source>
</evidence>
<dbReference type="PANTHER" id="PTHR23079:SF55">
    <property type="entry name" value="RNA-DIRECTED RNA POLYMERASE"/>
    <property type="match status" value="1"/>
</dbReference>
<comment type="caution">
    <text evidence="3">The sequence shown here is derived from an EMBL/GenBank/DDBJ whole genome shotgun (WGS) entry which is preliminary data.</text>
</comment>
<dbReference type="GO" id="GO:0030422">
    <property type="term" value="P:siRNA processing"/>
    <property type="evidence" value="ECO:0007669"/>
    <property type="project" value="TreeGrafter"/>
</dbReference>
<reference evidence="3 4" key="1">
    <citation type="submission" date="2019-07" db="EMBL/GenBank/DDBJ databases">
        <authorList>
            <person name="Kim J."/>
        </authorList>
    </citation>
    <scope>NUCLEOTIDE SEQUENCE [LARGE SCALE GENOMIC DNA]</scope>
    <source>
        <strain evidence="3 4">G13</strain>
    </source>
</reference>
<dbReference type="GO" id="GO:0003968">
    <property type="term" value="F:RNA-directed RNA polymerase activity"/>
    <property type="evidence" value="ECO:0007669"/>
    <property type="project" value="InterPro"/>
</dbReference>
<dbReference type="Pfam" id="PF05183">
    <property type="entry name" value="RdRP"/>
    <property type="match status" value="1"/>
</dbReference>
<feature type="domain" description="RDRP core" evidence="2">
    <location>
        <begin position="153"/>
        <end position="641"/>
    </location>
</feature>
<feature type="compositionally biased region" description="Basic and acidic residues" evidence="1">
    <location>
        <begin position="965"/>
        <end position="976"/>
    </location>
</feature>